<organism evidence="2 3">
    <name type="scientific">Rattus norvegicus</name>
    <name type="common">Rat</name>
    <dbReference type="NCBI Taxonomy" id="10116"/>
    <lineage>
        <taxon>Eukaryota</taxon>
        <taxon>Metazoa</taxon>
        <taxon>Chordata</taxon>
        <taxon>Craniata</taxon>
        <taxon>Vertebrata</taxon>
        <taxon>Euteleostomi</taxon>
        <taxon>Mammalia</taxon>
        <taxon>Eutheria</taxon>
        <taxon>Euarchontoglires</taxon>
        <taxon>Glires</taxon>
        <taxon>Rodentia</taxon>
        <taxon>Myomorpha</taxon>
        <taxon>Muroidea</taxon>
        <taxon>Muridae</taxon>
        <taxon>Murinae</taxon>
        <taxon>Rattus</taxon>
    </lineage>
</organism>
<sequence>METVTFGDVAVHFSREEWQCLDSGQRALYREVMLENHSSVAGLGFLVFKPELISRLEQGQEPWALDLQGAEGTEAPRICQTDSNTRTDCRQTCEYTNLLKRQIPDFGGNLDSKVWSENCPRSLGLRV</sequence>
<dbReference type="EMBL" id="CH473950">
    <property type="protein sequence ID" value="EDM15934.1"/>
    <property type="molecule type" value="Genomic_DNA"/>
</dbReference>
<dbReference type="GO" id="GO:0006355">
    <property type="term" value="P:regulation of DNA-templated transcription"/>
    <property type="evidence" value="ECO:0007669"/>
    <property type="project" value="InterPro"/>
</dbReference>
<dbReference type="InterPro" id="IPR050169">
    <property type="entry name" value="Krueppel_C2H2_ZnF"/>
</dbReference>
<dbReference type="InterPro" id="IPR001909">
    <property type="entry name" value="KRAB"/>
</dbReference>
<dbReference type="PANTHER" id="PTHR23232">
    <property type="entry name" value="KRAB DOMAIN C2H2 ZINC FINGER"/>
    <property type="match status" value="1"/>
</dbReference>
<protein>
    <submittedName>
        <fullName evidence="2">RCG60044, isoform CRA_a</fullName>
    </submittedName>
</protein>
<accession>A6HSD6</accession>
<evidence type="ECO:0000259" key="1">
    <source>
        <dbReference type="PROSITE" id="PS50805"/>
    </source>
</evidence>
<dbReference type="Proteomes" id="UP000234681">
    <property type="component" value="Chromosome 7"/>
</dbReference>
<dbReference type="PANTHER" id="PTHR23232:SF168">
    <property type="entry name" value="KRAB DOMAIN-CONTAINING PROTEIN"/>
    <property type="match status" value="1"/>
</dbReference>
<proteinExistence type="predicted"/>
<dbReference type="SMART" id="SM00349">
    <property type="entry name" value="KRAB"/>
    <property type="match status" value="1"/>
</dbReference>
<evidence type="ECO:0000313" key="2">
    <source>
        <dbReference type="EMBL" id="EDM15934.1"/>
    </source>
</evidence>
<reference evidence="2 3" key="1">
    <citation type="submission" date="2005-09" db="EMBL/GenBank/DDBJ databases">
        <authorList>
            <person name="Mural R.J."/>
            <person name="Li P.W."/>
            <person name="Adams M.D."/>
            <person name="Amanatides P.G."/>
            <person name="Baden-Tillson H."/>
            <person name="Barnstead M."/>
            <person name="Chin S.H."/>
            <person name="Dew I."/>
            <person name="Evans C.A."/>
            <person name="Ferriera S."/>
            <person name="Flanigan M."/>
            <person name="Fosler C."/>
            <person name="Glodek A."/>
            <person name="Gu Z."/>
            <person name="Holt R.A."/>
            <person name="Jennings D."/>
            <person name="Kraft C.L."/>
            <person name="Lu F."/>
            <person name="Nguyen T."/>
            <person name="Nusskern D.R."/>
            <person name="Pfannkoch C.M."/>
            <person name="Sitter C."/>
            <person name="Sutton G.G."/>
            <person name="Venter J.C."/>
            <person name="Wang Z."/>
            <person name="Woodage T."/>
            <person name="Zheng X.H."/>
            <person name="Zhong F."/>
        </authorList>
    </citation>
    <scope>NUCLEOTIDE SEQUENCE [LARGE SCALE GENOMIC DNA]</scope>
    <source>
        <strain>BN</strain>
        <strain evidence="3">Sprague-Dawley</strain>
    </source>
</reference>
<dbReference type="Pfam" id="PF01352">
    <property type="entry name" value="KRAB"/>
    <property type="match status" value="1"/>
</dbReference>
<dbReference type="InterPro" id="IPR036051">
    <property type="entry name" value="KRAB_dom_sf"/>
</dbReference>
<dbReference type="SUPFAM" id="SSF109640">
    <property type="entry name" value="KRAB domain (Kruppel-associated box)"/>
    <property type="match status" value="1"/>
</dbReference>
<gene>
    <name evidence="2" type="ORF">rCG_60044</name>
</gene>
<name>A6HSD6_RAT</name>
<feature type="non-terminal residue" evidence="2">
    <location>
        <position position="127"/>
    </location>
</feature>
<dbReference type="PROSITE" id="PS50805">
    <property type="entry name" value="KRAB"/>
    <property type="match status" value="1"/>
</dbReference>
<dbReference type="CDD" id="cd07765">
    <property type="entry name" value="KRAB_A-box"/>
    <property type="match status" value="1"/>
</dbReference>
<dbReference type="Gene3D" id="6.10.140.140">
    <property type="match status" value="1"/>
</dbReference>
<dbReference type="AlphaFoldDB" id="A6HSD6"/>
<feature type="domain" description="KRAB" evidence="1">
    <location>
        <begin position="4"/>
        <end position="75"/>
    </location>
</feature>
<evidence type="ECO:0000313" key="3">
    <source>
        <dbReference type="Proteomes" id="UP000234681"/>
    </source>
</evidence>